<keyword evidence="2" id="KW-1185">Reference proteome</keyword>
<evidence type="ECO:0000313" key="2">
    <source>
        <dbReference type="Proteomes" id="UP001652625"/>
    </source>
</evidence>
<dbReference type="SUPFAM" id="SSF47391">
    <property type="entry name" value="Dimerization-anchoring domain of cAMP-dependent PK regulatory subunit"/>
    <property type="match status" value="1"/>
</dbReference>
<dbReference type="InterPro" id="IPR040687">
    <property type="entry name" value="DUF5586"/>
</dbReference>
<evidence type="ECO:0000313" key="3">
    <source>
        <dbReference type="RefSeq" id="XP_065652069.1"/>
    </source>
</evidence>
<dbReference type="RefSeq" id="XP_065652069.1">
    <property type="nucleotide sequence ID" value="XM_065795997.1"/>
</dbReference>
<evidence type="ECO:0000256" key="1">
    <source>
        <dbReference type="SAM" id="MobiDB-lite"/>
    </source>
</evidence>
<dbReference type="GeneID" id="136079732"/>
<name>A0ABM4BSE1_HYDVU</name>
<feature type="compositionally biased region" description="Polar residues" evidence="1">
    <location>
        <begin position="151"/>
        <end position="162"/>
    </location>
</feature>
<sequence length="423" mass="48315">MPSHQKVIQVYLHKHDIAHLFEDMMAKLVKEMPNEPVVYLIKLLQNIQPKKVCDMVNPVPNNEIKLTGSSIPKKYSQDPQVILPGSKPPVSLWSKGVDENENDSINQVIYSEKFVKRIKENADEVQDWKNNAKVSISKLSDKSKIEKSRPYFTSDSKLSHSSKVPEQHKLDLSMKRKDNKPPNLVENSEVNDELDINPKTKTKKISSSTYAKFKKHSSKMKSVEQKKKLQSTLFQALLSKEMQDDKHSVIALDEEIVENNSELISEGVQVHSSKLLKYIDSTAKVRIGICQLCNKLLTSSPESDLVFDTTLRCNKQISTTKEQISSDDEEFDRSQYKFNKPKWPTLSDSEGELFDTVAESKLSTLKNSSKSDQSDFFKMNNPTRKKIDSTFTDKKVEKQLKVTNSKQIWNVTNVEKETLEDGS</sequence>
<accession>A0ABM4BSE1</accession>
<dbReference type="PANTHER" id="PTHR32000:SF3">
    <property type="entry name" value="RIKEN CDNA A830018L16 GENE"/>
    <property type="match status" value="1"/>
</dbReference>
<dbReference type="PANTHER" id="PTHR32000">
    <property type="entry name" value="SIMILAR TO HYPOTHETICAL PROTEIN"/>
    <property type="match status" value="1"/>
</dbReference>
<feature type="region of interest" description="Disordered" evidence="1">
    <location>
        <begin position="149"/>
        <end position="193"/>
    </location>
</feature>
<gene>
    <name evidence="3" type="primary">LOC136079732</name>
</gene>
<proteinExistence type="predicted"/>
<dbReference type="Pfam" id="PF17824">
    <property type="entry name" value="DUF5586"/>
    <property type="match status" value="1"/>
</dbReference>
<feature type="compositionally biased region" description="Basic and acidic residues" evidence="1">
    <location>
        <begin position="163"/>
        <end position="180"/>
    </location>
</feature>
<protein>
    <submittedName>
        <fullName evidence="3">Uncharacterized protein LOC136079732 isoform X1</fullName>
    </submittedName>
</protein>
<organism evidence="2 3">
    <name type="scientific">Hydra vulgaris</name>
    <name type="common">Hydra</name>
    <name type="synonym">Hydra attenuata</name>
    <dbReference type="NCBI Taxonomy" id="6087"/>
    <lineage>
        <taxon>Eukaryota</taxon>
        <taxon>Metazoa</taxon>
        <taxon>Cnidaria</taxon>
        <taxon>Hydrozoa</taxon>
        <taxon>Hydroidolina</taxon>
        <taxon>Anthoathecata</taxon>
        <taxon>Aplanulata</taxon>
        <taxon>Hydridae</taxon>
        <taxon>Hydra</taxon>
    </lineage>
</organism>
<dbReference type="Proteomes" id="UP001652625">
    <property type="component" value="Chromosome 04"/>
</dbReference>
<dbReference type="Gene3D" id="1.20.890.10">
    <property type="entry name" value="cAMP-dependent protein kinase regulatory subunit, dimerization-anchoring domain"/>
    <property type="match status" value="1"/>
</dbReference>
<reference evidence="3" key="1">
    <citation type="submission" date="2025-08" db="UniProtKB">
        <authorList>
            <consortium name="RefSeq"/>
        </authorList>
    </citation>
    <scope>IDENTIFICATION</scope>
</reference>